<dbReference type="EMBL" id="BSXV01001902">
    <property type="protein sequence ID" value="GME94280.1"/>
    <property type="molecule type" value="Genomic_DNA"/>
</dbReference>
<evidence type="ECO:0000313" key="2">
    <source>
        <dbReference type="Proteomes" id="UP001165101"/>
    </source>
</evidence>
<name>A0ACB5TSB4_CANBO</name>
<protein>
    <submittedName>
        <fullName evidence="1">Unnamed protein product</fullName>
    </submittedName>
</protein>
<evidence type="ECO:0000313" key="1">
    <source>
        <dbReference type="EMBL" id="GME94280.1"/>
    </source>
</evidence>
<reference evidence="1" key="1">
    <citation type="submission" date="2023-04" db="EMBL/GenBank/DDBJ databases">
        <title>Candida boidinii NBRC 1967.</title>
        <authorList>
            <person name="Ichikawa N."/>
            <person name="Sato H."/>
            <person name="Tonouchi N."/>
        </authorList>
    </citation>
    <scope>NUCLEOTIDE SEQUENCE</scope>
    <source>
        <strain evidence="1">NBRC 1967</strain>
    </source>
</reference>
<keyword evidence="2" id="KW-1185">Reference proteome</keyword>
<proteinExistence type="predicted"/>
<comment type="caution">
    <text evidence="1">The sequence shown here is derived from an EMBL/GenBank/DDBJ whole genome shotgun (WGS) entry which is preliminary data.</text>
</comment>
<organism evidence="1 2">
    <name type="scientific">Candida boidinii</name>
    <name type="common">Yeast</name>
    <dbReference type="NCBI Taxonomy" id="5477"/>
    <lineage>
        <taxon>Eukaryota</taxon>
        <taxon>Fungi</taxon>
        <taxon>Dikarya</taxon>
        <taxon>Ascomycota</taxon>
        <taxon>Saccharomycotina</taxon>
        <taxon>Pichiomycetes</taxon>
        <taxon>Pichiales</taxon>
        <taxon>Pichiaceae</taxon>
        <taxon>Ogataea</taxon>
        <taxon>Ogataea/Candida clade</taxon>
    </lineage>
</organism>
<gene>
    <name evidence="1" type="ORF">Cboi01_000346100</name>
</gene>
<accession>A0ACB5TSB4</accession>
<dbReference type="Proteomes" id="UP001165101">
    <property type="component" value="Unassembled WGS sequence"/>
</dbReference>
<sequence length="550" mass="63413">MNNKNSELIKQFNNNNNKNNNNKNNNVIANSDDSHNIDDNLSDCKMVNLNDINKNFTSSPPPQYTDLEIEPPLPPPSGPAPEPVEVLESENENETPLDSNPHEQQQQIPGLKINNSTNPVQVKLLGSKALAGISEFPKQTYNISKRKGGQFTMMLVGKSGVGKTSFINTLLNANVISDHMNIYRTQIPQKTTSICIHKLKLEEGDYNMDLNIIDTPGYGDLIDNRFCWYGPAKYIDDQFRLVIRQELQPLRENLKHTEVNLCLYFLNYSSRGLNALDLQAIKKLAERVNLIPIVSKVDSCTKIEIENFKKKVQNTLINQKIKVCPFLQFESIEIDKDFRSQIPFSIINSKQPLTGSINSDNNIRGRNYNWGFAQVDNLNHCDFLNLKKFIIDEHMVEFITSTKQHYELFRKHYLTLTICRSMFSQESEKTKKYLIDGKLNKERVIPRDFDTNDLDKTHQLIKETHVFDSLKLVTPLTLDECDLYMIQYNPYTVDSETKLKNYYSKLVSDQNLKFKQWKSNLLNKQQELNNDINNLKFKVSNLQESVKSLS</sequence>